<proteinExistence type="predicted"/>
<organism evidence="1 2">
    <name type="scientific">Schinkia azotoformans MEV2011</name>
    <dbReference type="NCBI Taxonomy" id="1348973"/>
    <lineage>
        <taxon>Bacteria</taxon>
        <taxon>Bacillati</taxon>
        <taxon>Bacillota</taxon>
        <taxon>Bacilli</taxon>
        <taxon>Bacillales</taxon>
        <taxon>Bacillaceae</taxon>
        <taxon>Calidifontibacillus/Schinkia group</taxon>
        <taxon>Schinkia</taxon>
    </lineage>
</organism>
<dbReference type="PATRIC" id="fig|1348973.3.peg.170"/>
<name>A0A072P3X6_SCHAZ</name>
<reference evidence="1 2" key="1">
    <citation type="submission" date="2014-04" db="EMBL/GenBank/DDBJ databases">
        <title>Draft genome sequence of Bacillus azotoformans MEV2011, a (co-) denitrifying strain unable to grow in the presence of oxygen.</title>
        <authorList>
            <person name="Nielsen M."/>
            <person name="Schreiber L."/>
            <person name="Finster K."/>
            <person name="Schramm A."/>
        </authorList>
    </citation>
    <scope>NUCLEOTIDE SEQUENCE [LARGE SCALE GENOMIC DNA]</scope>
    <source>
        <strain evidence="1 2">MEV2011</strain>
    </source>
</reference>
<comment type="caution">
    <text evidence="1">The sequence shown here is derived from an EMBL/GenBank/DDBJ whole genome shotgun (WGS) entry which is preliminary data.</text>
</comment>
<dbReference type="AlphaFoldDB" id="A0A072P3X6"/>
<dbReference type="EMBL" id="JJRY01000001">
    <property type="protein sequence ID" value="KEF40160.1"/>
    <property type="molecule type" value="Genomic_DNA"/>
</dbReference>
<evidence type="ECO:0000313" key="1">
    <source>
        <dbReference type="EMBL" id="KEF40160.1"/>
    </source>
</evidence>
<dbReference type="RefSeq" id="WP_161773155.1">
    <property type="nucleotide sequence ID" value="NZ_JJRY01000001.1"/>
</dbReference>
<protein>
    <submittedName>
        <fullName evidence="1">Uncharacterized protein</fullName>
    </submittedName>
</protein>
<evidence type="ECO:0000313" key="2">
    <source>
        <dbReference type="Proteomes" id="UP000027936"/>
    </source>
</evidence>
<sequence length="57" mass="6844">MQIRIVASRMMKAGEVRKWSKRLKSDMDQLQLMLDLQIQIRNEIQRLKELDSNRMVA</sequence>
<dbReference type="Proteomes" id="UP000027936">
    <property type="component" value="Unassembled WGS sequence"/>
</dbReference>
<gene>
    <name evidence="1" type="ORF">M670_00176</name>
</gene>
<accession>A0A072P3X6</accession>